<evidence type="ECO:0000256" key="19">
    <source>
        <dbReference type="ARBA" id="ARBA00023125"/>
    </source>
</evidence>
<feature type="domain" description="UBZ3-type" evidence="29">
    <location>
        <begin position="616"/>
        <end position="650"/>
    </location>
</feature>
<dbReference type="InterPro" id="IPR017961">
    <property type="entry name" value="DNA_pol_Y-fam_little_finger"/>
</dbReference>
<evidence type="ECO:0000256" key="12">
    <source>
        <dbReference type="ARBA" id="ARBA00022723"/>
    </source>
</evidence>
<evidence type="ECO:0000256" key="14">
    <source>
        <dbReference type="ARBA" id="ARBA00022771"/>
    </source>
</evidence>
<feature type="region of interest" description="Disordered" evidence="27">
    <location>
        <begin position="558"/>
        <end position="613"/>
    </location>
</feature>
<dbReference type="GO" id="GO:0009314">
    <property type="term" value="P:response to radiation"/>
    <property type="evidence" value="ECO:0000318"/>
    <property type="project" value="GO_Central"/>
</dbReference>
<protein>
    <recommendedName>
        <fullName evidence="23">DNA polymerase eta</fullName>
        <ecNumber evidence="5">2.7.7.7</ecNumber>
    </recommendedName>
    <alternativeName>
        <fullName evidence="26">RAD30 homolog A</fullName>
    </alternativeName>
</protein>
<dbReference type="GO" id="GO:0006281">
    <property type="term" value="P:DNA repair"/>
    <property type="evidence" value="ECO:0007669"/>
    <property type="project" value="UniProtKB-KW"/>
</dbReference>
<feature type="domain" description="UmuC" evidence="28">
    <location>
        <begin position="9"/>
        <end position="270"/>
    </location>
</feature>
<keyword evidence="16" id="KW-0460">Magnesium</keyword>
<dbReference type="GO" id="GO:0005657">
    <property type="term" value="C:replication fork"/>
    <property type="evidence" value="ECO:0000318"/>
    <property type="project" value="GO_Central"/>
</dbReference>
<feature type="compositionally biased region" description="Basic and acidic residues" evidence="27">
    <location>
        <begin position="586"/>
        <end position="603"/>
    </location>
</feature>
<proteinExistence type="inferred from homology"/>
<comment type="similarity">
    <text evidence="4">Belongs to the DNA polymerase type-Y family.</text>
</comment>
<comment type="subunit">
    <text evidence="25">Interacts with REV1. Interacts with monoubiquitinated PCNA, but not unmodified PCNA. Interacts with POLI; this interaction targets POLI to the replication machinery. Interacts with PALB2 and BRCA2; the interactions are direct and are required to sustain the recruitment of POLH at blocked replication forks and to stimulate POLH-dependent DNA synthesis on D loop substrates. Interacts (via C-terminus) with TRAIP. Interacts with ubiquitin. Interacts with POLDIP2.</text>
</comment>
<dbReference type="PROSITE" id="PS50173">
    <property type="entry name" value="UMUC"/>
    <property type="match status" value="1"/>
</dbReference>
<dbReference type="Gene3D" id="3.30.70.270">
    <property type="match status" value="1"/>
</dbReference>
<feature type="compositionally biased region" description="Low complexity" evidence="27">
    <location>
        <begin position="650"/>
        <end position="663"/>
    </location>
</feature>
<dbReference type="InterPro" id="IPR036775">
    <property type="entry name" value="DNA_pol_Y-fam_lit_finger_sf"/>
</dbReference>
<dbReference type="Gene3D" id="3.30.1490.100">
    <property type="entry name" value="DNA polymerase, Y-family, little finger domain"/>
    <property type="match status" value="1"/>
</dbReference>
<dbReference type="InterPro" id="IPR043128">
    <property type="entry name" value="Rev_trsase/Diguanyl_cyclase"/>
</dbReference>
<dbReference type="GO" id="GO:0003887">
    <property type="term" value="F:DNA-directed DNA polymerase activity"/>
    <property type="evidence" value="ECO:0000318"/>
    <property type="project" value="GO_Central"/>
</dbReference>
<dbReference type="Proteomes" id="UP000001038">
    <property type="component" value="Chromosome 15"/>
</dbReference>
<dbReference type="GO" id="GO:0006260">
    <property type="term" value="P:DNA replication"/>
    <property type="evidence" value="ECO:0007669"/>
    <property type="project" value="UniProtKB-KW"/>
</dbReference>
<dbReference type="eggNOG" id="KOG2095">
    <property type="taxonomic scope" value="Eukaryota"/>
</dbReference>
<keyword evidence="31" id="KW-1185">Reference proteome</keyword>
<dbReference type="Gene3D" id="3.40.1170.60">
    <property type="match status" value="1"/>
</dbReference>
<dbReference type="Gene3D" id="1.10.150.20">
    <property type="entry name" value="5' to 3' exonuclease, C-terminal subdomain"/>
    <property type="match status" value="1"/>
</dbReference>
<comment type="subcellular location">
    <subcellularLocation>
        <location evidence="3">Nucleus</location>
    </subcellularLocation>
</comment>
<keyword evidence="18" id="KW-0239">DNA-directed DNA polymerase</keyword>
<dbReference type="FunCoup" id="H2LQ51">
    <property type="interactions" value="881"/>
</dbReference>
<dbReference type="GO" id="GO:0008270">
    <property type="term" value="F:zinc ion binding"/>
    <property type="evidence" value="ECO:0007669"/>
    <property type="project" value="UniProtKB-KW"/>
</dbReference>
<dbReference type="InParanoid" id="H2LQ51"/>
<keyword evidence="13" id="KW-0227">DNA damage</keyword>
<dbReference type="HOGENOM" id="CLU_012348_7_2_1"/>
<evidence type="ECO:0000313" key="31">
    <source>
        <dbReference type="Proteomes" id="UP000001038"/>
    </source>
</evidence>
<evidence type="ECO:0000256" key="7">
    <source>
        <dbReference type="ARBA" id="ARBA00022499"/>
    </source>
</evidence>
<keyword evidence="11" id="KW-0235">DNA replication</keyword>
<dbReference type="Ensembl" id="ENSORLT00000008190.3">
    <property type="protein sequence ID" value="ENSORLP00000008189.3"/>
    <property type="gene ID" value="ENSORLG00000006526.3"/>
</dbReference>
<gene>
    <name evidence="30" type="primary">POLH</name>
    <name evidence="30" type="synonym">polh</name>
</gene>
<keyword evidence="7" id="KW-1017">Isopeptide bond</keyword>
<dbReference type="KEGG" id="ola:101174214"/>
<sequence length="708" mass="77241">MEYGKERVVALVDMDCFYVQVEQRLNPALRNTPCVVAQYKTWKGGGIIAVSYEARAHGVTRNMWVDDAKKLCPDLQVARVRESHGKADLTHYRDASVEVIEVMSRFAVIERASIDEAYMDLTAAVQQRLKTTTEEQMSPCLLKTTYIQGYPQSGLDPPSADASPEEMILYKEELRSKGLQQWMESLPTPSSGELNCAELQLTMGALIVEEMRAAVEKQTGFRCSAGISHNKVLAKLACGLNKPNRQTVLPLESVTELFNSLPIGKIRNLGGKMGASIIETLKVENMGDLTRFSQSQLVQHFGEKTGQWLYDLCRGVESEAVKPRQLPKSIGCSKNFPGKTSLATKEQVQYWLHQLALELEERLNKDKETNGRVAKLLTVGVRQLGDKRPSSFSRCCALVHYEAAKLSSDSFAIIKSLNTAGNHQAAWTPPLTLLHLSASKFSDAPSSGGIAGFLSAGVAPGRSVSATSKVSTPQASELKQDSACKQRGSIQAFFQKAPVKQKGVRMDVEEEIPPLSGTSPTCTDDSQLQTAACSSESLPQSKLSSGFCSFFHKKTLEKSKHEPQNNPGSSENNESKAAETAGAEPQSKRSSELTPHHQPHAEDSDPESNCNRTSVAAEDLLKCDRCGQEVLVWEMPEHNDYHFALDLQNSISSSTGSSSSSGSPAPLRGSVQHPQGKTKTRGQFGPAAKRPRSQGGSKGTLDSFFTKN</sequence>
<evidence type="ECO:0000256" key="20">
    <source>
        <dbReference type="ARBA" id="ARBA00023204"/>
    </source>
</evidence>
<name>H2LQ51_ORYLA</name>
<keyword evidence="10" id="KW-0548">Nucleotidyltransferase</keyword>
<dbReference type="SUPFAM" id="SSF56672">
    <property type="entry name" value="DNA/RNA polymerases"/>
    <property type="match status" value="1"/>
</dbReference>
<dbReference type="FunFam" id="3.30.70.270:FF:000022">
    <property type="entry name" value="DNA polymerase eta"/>
    <property type="match status" value="1"/>
</dbReference>
<dbReference type="GO" id="GO:0042276">
    <property type="term" value="P:error-prone translesion synthesis"/>
    <property type="evidence" value="ECO:0000318"/>
    <property type="project" value="GO_Central"/>
</dbReference>
<dbReference type="Pfam" id="PF21704">
    <property type="entry name" value="POLH-Rev1_HhH"/>
    <property type="match status" value="1"/>
</dbReference>
<dbReference type="GO" id="GO:0035861">
    <property type="term" value="C:site of double-strand break"/>
    <property type="evidence" value="ECO:0000318"/>
    <property type="project" value="GO_Central"/>
</dbReference>
<evidence type="ECO:0000256" key="17">
    <source>
        <dbReference type="ARBA" id="ARBA00022843"/>
    </source>
</evidence>
<dbReference type="GO" id="GO:0005634">
    <property type="term" value="C:nucleus"/>
    <property type="evidence" value="ECO:0000318"/>
    <property type="project" value="GO_Central"/>
</dbReference>
<dbReference type="Pfam" id="PF18439">
    <property type="entry name" value="zf_UBZ"/>
    <property type="match status" value="1"/>
</dbReference>
<dbReference type="AlphaFoldDB" id="H2LQ51"/>
<feature type="region of interest" description="Disordered" evidence="27">
    <location>
        <begin position="650"/>
        <end position="708"/>
    </location>
</feature>
<evidence type="ECO:0000256" key="8">
    <source>
        <dbReference type="ARBA" id="ARBA00022634"/>
    </source>
</evidence>
<evidence type="ECO:0000256" key="21">
    <source>
        <dbReference type="ARBA" id="ARBA00023242"/>
    </source>
</evidence>
<keyword evidence="19" id="KW-0238">DNA-binding</keyword>
<evidence type="ECO:0000256" key="3">
    <source>
        <dbReference type="ARBA" id="ARBA00004123"/>
    </source>
</evidence>
<evidence type="ECO:0000259" key="29">
    <source>
        <dbReference type="PROSITE" id="PS51907"/>
    </source>
</evidence>
<dbReference type="PANTHER" id="PTHR45873">
    <property type="entry name" value="DNA POLYMERASE ETA"/>
    <property type="match status" value="1"/>
</dbReference>
<dbReference type="OrthoDB" id="5723at2759"/>
<evidence type="ECO:0000256" key="4">
    <source>
        <dbReference type="ARBA" id="ARBA00010945"/>
    </source>
</evidence>
<dbReference type="GO" id="GO:0003684">
    <property type="term" value="F:damaged DNA binding"/>
    <property type="evidence" value="ECO:0007669"/>
    <property type="project" value="InterPro"/>
</dbReference>
<dbReference type="InterPro" id="IPR001126">
    <property type="entry name" value="UmuC"/>
</dbReference>
<dbReference type="InterPro" id="IPR041298">
    <property type="entry name" value="UBZ3"/>
</dbReference>
<reference evidence="30" key="3">
    <citation type="submission" date="2025-09" db="UniProtKB">
        <authorList>
            <consortium name="Ensembl"/>
        </authorList>
    </citation>
    <scope>IDENTIFICATION</scope>
    <source>
        <strain evidence="30">Hd-rR</strain>
    </source>
</reference>
<evidence type="ECO:0000256" key="25">
    <source>
        <dbReference type="ARBA" id="ARBA00064665"/>
    </source>
</evidence>
<evidence type="ECO:0000256" key="27">
    <source>
        <dbReference type="SAM" id="MobiDB-lite"/>
    </source>
</evidence>
<keyword evidence="15" id="KW-0862">Zinc</keyword>
<evidence type="ECO:0000256" key="13">
    <source>
        <dbReference type="ARBA" id="ARBA00022763"/>
    </source>
</evidence>
<evidence type="ECO:0000256" key="9">
    <source>
        <dbReference type="ARBA" id="ARBA00022679"/>
    </source>
</evidence>
<evidence type="ECO:0000256" key="22">
    <source>
        <dbReference type="ARBA" id="ARBA00023270"/>
    </source>
</evidence>
<keyword evidence="17" id="KW-0832">Ubl conjugation</keyword>
<keyword evidence="9" id="KW-0808">Transferase</keyword>
<evidence type="ECO:0000256" key="11">
    <source>
        <dbReference type="ARBA" id="ARBA00022705"/>
    </source>
</evidence>
<dbReference type="FunFam" id="3.30.1490.100:FF:000007">
    <property type="entry name" value="DNA polymerase eta"/>
    <property type="match status" value="1"/>
</dbReference>
<comment type="cofactor">
    <cofactor evidence="2">
        <name>Mg(2+)</name>
        <dbReference type="ChEBI" id="CHEBI:18420"/>
    </cofactor>
</comment>
<organism evidence="30 31">
    <name type="scientific">Oryzias latipes</name>
    <name type="common">Japanese rice fish</name>
    <name type="synonym">Japanese killifish</name>
    <dbReference type="NCBI Taxonomy" id="8090"/>
    <lineage>
        <taxon>Eukaryota</taxon>
        <taxon>Metazoa</taxon>
        <taxon>Chordata</taxon>
        <taxon>Craniata</taxon>
        <taxon>Vertebrata</taxon>
        <taxon>Euteleostomi</taxon>
        <taxon>Actinopterygii</taxon>
        <taxon>Neopterygii</taxon>
        <taxon>Teleostei</taxon>
        <taxon>Neoteleostei</taxon>
        <taxon>Acanthomorphata</taxon>
        <taxon>Ovalentaria</taxon>
        <taxon>Atherinomorphae</taxon>
        <taxon>Beloniformes</taxon>
        <taxon>Adrianichthyidae</taxon>
        <taxon>Oryziinae</taxon>
        <taxon>Oryzias</taxon>
    </lineage>
</organism>
<evidence type="ECO:0000256" key="18">
    <source>
        <dbReference type="ARBA" id="ARBA00022932"/>
    </source>
</evidence>
<evidence type="ECO:0000256" key="23">
    <source>
        <dbReference type="ARBA" id="ARBA00044975"/>
    </source>
</evidence>
<reference evidence="30 31" key="1">
    <citation type="journal article" date="2007" name="Nature">
        <title>The medaka draft genome and insights into vertebrate genome evolution.</title>
        <authorList>
            <person name="Kasahara M."/>
            <person name="Naruse K."/>
            <person name="Sasaki S."/>
            <person name="Nakatani Y."/>
            <person name="Qu W."/>
            <person name="Ahsan B."/>
            <person name="Yamada T."/>
            <person name="Nagayasu Y."/>
            <person name="Doi K."/>
            <person name="Kasai Y."/>
            <person name="Jindo T."/>
            <person name="Kobayashi D."/>
            <person name="Shimada A."/>
            <person name="Toyoda A."/>
            <person name="Kuroki Y."/>
            <person name="Fujiyama A."/>
            <person name="Sasaki T."/>
            <person name="Shimizu A."/>
            <person name="Asakawa S."/>
            <person name="Shimizu N."/>
            <person name="Hashimoto S."/>
            <person name="Yang J."/>
            <person name="Lee Y."/>
            <person name="Matsushima K."/>
            <person name="Sugano S."/>
            <person name="Sakaizumi M."/>
            <person name="Narita T."/>
            <person name="Ohishi K."/>
            <person name="Haga S."/>
            <person name="Ohta F."/>
            <person name="Nomoto H."/>
            <person name="Nogata K."/>
            <person name="Morishita T."/>
            <person name="Endo T."/>
            <person name="Shin-I T."/>
            <person name="Takeda H."/>
            <person name="Morishita S."/>
            <person name="Kohara Y."/>
        </authorList>
    </citation>
    <scope>NUCLEOTIDE SEQUENCE [LARGE SCALE GENOMIC DNA]</scope>
    <source>
        <strain evidence="30 31">Hd-rR</strain>
    </source>
</reference>
<keyword evidence="6" id="KW-0515">Mutator protein</keyword>
<evidence type="ECO:0000256" key="1">
    <source>
        <dbReference type="ARBA" id="ARBA00001936"/>
    </source>
</evidence>
<evidence type="ECO:0000256" key="15">
    <source>
        <dbReference type="ARBA" id="ARBA00022833"/>
    </source>
</evidence>
<dbReference type="Pfam" id="PF11799">
    <property type="entry name" value="IMS_C"/>
    <property type="match status" value="1"/>
</dbReference>
<evidence type="ECO:0000256" key="16">
    <source>
        <dbReference type="ARBA" id="ARBA00022842"/>
    </source>
</evidence>
<keyword evidence="21" id="KW-0539">Nucleus</keyword>
<keyword evidence="8" id="KW-0237">DNA synthesis</keyword>
<accession>H2LQ51</accession>
<dbReference type="Bgee" id="ENSORLG00000006526">
    <property type="expression patterns" value="Expressed in animal zygote and 14 other cell types or tissues"/>
</dbReference>
<evidence type="ECO:0000313" key="30">
    <source>
        <dbReference type="Ensembl" id="ENSORLP00000008189.3"/>
    </source>
</evidence>
<comment type="cofactor">
    <cofactor evidence="1">
        <name>Mn(2+)</name>
        <dbReference type="ChEBI" id="CHEBI:29035"/>
    </cofactor>
</comment>
<dbReference type="CTD" id="5429"/>
<evidence type="ECO:0000256" key="6">
    <source>
        <dbReference type="ARBA" id="ARBA00022457"/>
    </source>
</evidence>
<evidence type="ECO:0000256" key="5">
    <source>
        <dbReference type="ARBA" id="ARBA00012417"/>
    </source>
</evidence>
<dbReference type="FunFam" id="1.10.150.20:FF:000014">
    <property type="entry name" value="Polymerase (DNA directed), eta"/>
    <property type="match status" value="1"/>
</dbReference>
<comment type="catalytic activity">
    <reaction evidence="24">
        <text>DNA(n) + a 2'-deoxyribonucleoside 5'-triphosphate = DNA(n+1) + diphosphate</text>
        <dbReference type="Rhea" id="RHEA:22508"/>
        <dbReference type="Rhea" id="RHEA-COMP:17339"/>
        <dbReference type="Rhea" id="RHEA-COMP:17340"/>
        <dbReference type="ChEBI" id="CHEBI:33019"/>
        <dbReference type="ChEBI" id="CHEBI:61560"/>
        <dbReference type="ChEBI" id="CHEBI:173112"/>
        <dbReference type="EC" id="2.7.7.7"/>
    </reaction>
</comment>
<dbReference type="InterPro" id="IPR052230">
    <property type="entry name" value="DNA_polymerase_eta"/>
</dbReference>
<dbReference type="InterPro" id="IPR043502">
    <property type="entry name" value="DNA/RNA_pol_sf"/>
</dbReference>
<dbReference type="FunFam" id="3.40.1170.60:FF:000003">
    <property type="entry name" value="DNA polymerase eta"/>
    <property type="match status" value="1"/>
</dbReference>
<dbReference type="PROSITE" id="PS51907">
    <property type="entry name" value="ZF_UBZ3"/>
    <property type="match status" value="1"/>
</dbReference>
<keyword evidence="14" id="KW-0863">Zinc-finger</keyword>
<evidence type="ECO:0000256" key="24">
    <source>
        <dbReference type="ARBA" id="ARBA00049244"/>
    </source>
</evidence>
<evidence type="ECO:0000256" key="2">
    <source>
        <dbReference type="ARBA" id="ARBA00001946"/>
    </source>
</evidence>
<dbReference type="GO" id="GO:0010225">
    <property type="term" value="P:response to UV-C"/>
    <property type="evidence" value="ECO:0007669"/>
    <property type="project" value="UniProtKB-ARBA"/>
</dbReference>
<reference evidence="30" key="2">
    <citation type="submission" date="2025-08" db="UniProtKB">
        <authorList>
            <consortium name="Ensembl"/>
        </authorList>
    </citation>
    <scope>IDENTIFICATION</scope>
    <source>
        <strain evidence="30">Hd-rR</strain>
    </source>
</reference>
<keyword evidence="22" id="KW-0704">Schiff base</keyword>
<dbReference type="GeneID" id="101174214"/>
<dbReference type="Pfam" id="PF00817">
    <property type="entry name" value="IMS"/>
    <property type="match status" value="1"/>
</dbReference>
<evidence type="ECO:0000256" key="10">
    <source>
        <dbReference type="ARBA" id="ARBA00022695"/>
    </source>
</evidence>
<dbReference type="CDD" id="cd01702">
    <property type="entry name" value="PolY_Pol_eta"/>
    <property type="match status" value="1"/>
</dbReference>
<dbReference type="GeneTree" id="ENSGT00940000157048"/>
<keyword evidence="12" id="KW-0479">Metal-binding</keyword>
<keyword evidence="20" id="KW-0234">DNA repair</keyword>
<evidence type="ECO:0000256" key="26">
    <source>
        <dbReference type="ARBA" id="ARBA00080427"/>
    </source>
</evidence>
<dbReference type="PIRSF" id="PIRSF036603">
    <property type="entry name" value="DPol_eta"/>
    <property type="match status" value="1"/>
</dbReference>
<evidence type="ECO:0000259" key="28">
    <source>
        <dbReference type="PROSITE" id="PS50173"/>
    </source>
</evidence>
<dbReference type="RefSeq" id="XP_004077403.1">
    <property type="nucleotide sequence ID" value="XM_004077355.4"/>
</dbReference>
<dbReference type="SUPFAM" id="SSF100879">
    <property type="entry name" value="Lesion bypass DNA polymerase (Y-family), little finger domain"/>
    <property type="match status" value="1"/>
</dbReference>
<dbReference type="STRING" id="8090.ENSORLP00000008189"/>
<dbReference type="EC" id="2.7.7.7" evidence="5"/>
<dbReference type="PANTHER" id="PTHR45873:SF1">
    <property type="entry name" value="DNA POLYMERASE ETA"/>
    <property type="match status" value="1"/>
</dbReference>